<dbReference type="EMBL" id="JBEFKJ010000140">
    <property type="protein sequence ID" value="KAL2036386.1"/>
    <property type="molecule type" value="Genomic_DNA"/>
</dbReference>
<dbReference type="Proteomes" id="UP001590950">
    <property type="component" value="Unassembled WGS sequence"/>
</dbReference>
<reference evidence="2 3" key="1">
    <citation type="submission" date="2024-09" db="EMBL/GenBank/DDBJ databases">
        <title>Rethinking Asexuality: The Enigmatic Case of Functional Sexual Genes in Lepraria (Stereocaulaceae).</title>
        <authorList>
            <person name="Doellman M."/>
            <person name="Sun Y."/>
            <person name="Barcenas-Pena A."/>
            <person name="Lumbsch H.T."/>
            <person name="Grewe F."/>
        </authorList>
    </citation>
    <scope>NUCLEOTIDE SEQUENCE [LARGE SCALE GENOMIC DNA]</scope>
    <source>
        <strain evidence="2 3">Mercado 3170</strain>
    </source>
</reference>
<evidence type="ECO:0000313" key="2">
    <source>
        <dbReference type="EMBL" id="KAL2036386.1"/>
    </source>
</evidence>
<organism evidence="2 3">
    <name type="scientific">Stereocaulon virgatum</name>
    <dbReference type="NCBI Taxonomy" id="373712"/>
    <lineage>
        <taxon>Eukaryota</taxon>
        <taxon>Fungi</taxon>
        <taxon>Dikarya</taxon>
        <taxon>Ascomycota</taxon>
        <taxon>Pezizomycotina</taxon>
        <taxon>Lecanoromycetes</taxon>
        <taxon>OSLEUM clade</taxon>
        <taxon>Lecanoromycetidae</taxon>
        <taxon>Lecanorales</taxon>
        <taxon>Lecanorineae</taxon>
        <taxon>Stereocaulaceae</taxon>
        <taxon>Stereocaulon</taxon>
    </lineage>
</organism>
<keyword evidence="1" id="KW-1133">Transmembrane helix</keyword>
<sequence length="227" mass="24952">MRHKYLSQPHGLEVNAYNDGLHFAYNKDNLPEVLNGEFFEKRNGQRFLELPQRNEPPKGLLQGTTFRLSIALALSLSLAIVLAALTATMTIKLREVERQPAICKISNATTHIPTSNCTDLTTPYSSILGYRYNLHCNTSQPNADLVSIFVYTFKDCIHACASYAHMGTHPGSTCLGVTYSYMVRPGTVADNYDAGSCALKAVGYNETASFQAFGADSAFLVAGWKLQ</sequence>
<feature type="transmembrane region" description="Helical" evidence="1">
    <location>
        <begin position="66"/>
        <end position="88"/>
    </location>
</feature>
<gene>
    <name evidence="2" type="ORF">N7G274_010899</name>
</gene>
<protein>
    <submittedName>
        <fullName evidence="2">Uncharacterized protein</fullName>
    </submittedName>
</protein>
<proteinExistence type="predicted"/>
<comment type="caution">
    <text evidence="2">The sequence shown here is derived from an EMBL/GenBank/DDBJ whole genome shotgun (WGS) entry which is preliminary data.</text>
</comment>
<keyword evidence="1" id="KW-0472">Membrane</keyword>
<evidence type="ECO:0000313" key="3">
    <source>
        <dbReference type="Proteomes" id="UP001590950"/>
    </source>
</evidence>
<name>A0ABR3ZU83_9LECA</name>
<keyword evidence="3" id="KW-1185">Reference proteome</keyword>
<evidence type="ECO:0000256" key="1">
    <source>
        <dbReference type="SAM" id="Phobius"/>
    </source>
</evidence>
<keyword evidence="1" id="KW-0812">Transmembrane</keyword>
<accession>A0ABR3ZU83</accession>